<protein>
    <recommendedName>
        <fullName evidence="9">Major facilitator superfamily (MFS) profile domain-containing protein</fullName>
    </recommendedName>
</protein>
<dbReference type="GO" id="GO:0005351">
    <property type="term" value="F:carbohydrate:proton symporter activity"/>
    <property type="evidence" value="ECO:0007669"/>
    <property type="project" value="TreeGrafter"/>
</dbReference>
<dbReference type="AlphaFoldDB" id="A0A139HZM2"/>
<feature type="transmembrane region" description="Helical" evidence="8">
    <location>
        <begin position="418"/>
        <end position="435"/>
    </location>
</feature>
<feature type="transmembrane region" description="Helical" evidence="8">
    <location>
        <begin position="319"/>
        <end position="340"/>
    </location>
</feature>
<evidence type="ECO:0000256" key="5">
    <source>
        <dbReference type="ARBA" id="ARBA00022989"/>
    </source>
</evidence>
<evidence type="ECO:0000256" key="4">
    <source>
        <dbReference type="ARBA" id="ARBA00022692"/>
    </source>
</evidence>
<dbReference type="InterPro" id="IPR040453">
    <property type="entry name" value="Mnd1_HTH"/>
</dbReference>
<feature type="transmembrane region" description="Helical" evidence="8">
    <location>
        <begin position="382"/>
        <end position="406"/>
    </location>
</feature>
<feature type="transmembrane region" description="Helical" evidence="8">
    <location>
        <begin position="447"/>
        <end position="466"/>
    </location>
</feature>
<evidence type="ECO:0000256" key="6">
    <source>
        <dbReference type="ARBA" id="ARBA00023136"/>
    </source>
</evidence>
<organism evidence="10 11">
    <name type="scientific">Pseudocercospora musae</name>
    <dbReference type="NCBI Taxonomy" id="113226"/>
    <lineage>
        <taxon>Eukaryota</taxon>
        <taxon>Fungi</taxon>
        <taxon>Dikarya</taxon>
        <taxon>Ascomycota</taxon>
        <taxon>Pezizomycotina</taxon>
        <taxon>Dothideomycetes</taxon>
        <taxon>Dothideomycetidae</taxon>
        <taxon>Mycosphaerellales</taxon>
        <taxon>Mycosphaerellaceae</taxon>
        <taxon>Pseudocercospora</taxon>
    </lineage>
</organism>
<feature type="transmembrane region" description="Helical" evidence="8">
    <location>
        <begin position="159"/>
        <end position="180"/>
    </location>
</feature>
<dbReference type="Gene3D" id="1.20.1250.20">
    <property type="entry name" value="MFS general substrate transporter like domains"/>
    <property type="match status" value="1"/>
</dbReference>
<comment type="similarity">
    <text evidence="2">Belongs to the major facilitator superfamily. Sugar transporter (TC 2.A.1.1) family.</text>
</comment>
<dbReference type="InterPro" id="IPR036259">
    <property type="entry name" value="MFS_trans_sf"/>
</dbReference>
<proteinExistence type="inferred from homology"/>
<evidence type="ECO:0000256" key="3">
    <source>
        <dbReference type="ARBA" id="ARBA00022448"/>
    </source>
</evidence>
<dbReference type="InterPro" id="IPR050360">
    <property type="entry name" value="MFS_Sugar_Transporters"/>
</dbReference>
<feature type="transmembrane region" description="Helical" evidence="8">
    <location>
        <begin position="281"/>
        <end position="299"/>
    </location>
</feature>
<dbReference type="PANTHER" id="PTHR48022:SF64">
    <property type="entry name" value="MAJOR FACILITATOR SUPERFAMILY (MFS) PROFILE DOMAIN-CONTAINING PROTEIN"/>
    <property type="match status" value="1"/>
</dbReference>
<dbReference type="SUPFAM" id="SSF103473">
    <property type="entry name" value="MFS general substrate transporter"/>
    <property type="match status" value="1"/>
</dbReference>
<keyword evidence="6 8" id="KW-0472">Membrane</keyword>
<feature type="transmembrane region" description="Helical" evidence="8">
    <location>
        <begin position="71"/>
        <end position="94"/>
    </location>
</feature>
<dbReference type="FunFam" id="1.20.1250.20:FF:000117">
    <property type="entry name" value="MFS hexose transporter"/>
    <property type="match status" value="1"/>
</dbReference>
<dbReference type="EMBL" id="LFZO01000518">
    <property type="protein sequence ID" value="KXT07877.1"/>
    <property type="molecule type" value="Genomic_DNA"/>
</dbReference>
<feature type="domain" description="Major facilitator superfamily (MFS) profile" evidence="9">
    <location>
        <begin position="33"/>
        <end position="470"/>
    </location>
</feature>
<feature type="transmembrane region" description="Helical" evidence="8">
    <location>
        <begin position="101"/>
        <end position="121"/>
    </location>
</feature>
<keyword evidence="11" id="KW-1185">Reference proteome</keyword>
<dbReference type="Pfam" id="PF00083">
    <property type="entry name" value="Sugar_tr"/>
    <property type="match status" value="1"/>
</dbReference>
<feature type="transmembrane region" description="Helical" evidence="8">
    <location>
        <begin position="127"/>
        <end position="147"/>
    </location>
</feature>
<dbReference type="InterPro" id="IPR005828">
    <property type="entry name" value="MFS_sugar_transport-like"/>
</dbReference>
<keyword evidence="3" id="KW-0813">Transport</keyword>
<dbReference type="NCBIfam" id="TIGR00879">
    <property type="entry name" value="SP"/>
    <property type="match status" value="1"/>
</dbReference>
<name>A0A139HZM2_9PEZI</name>
<feature type="transmembrane region" description="Helical" evidence="8">
    <location>
        <begin position="31"/>
        <end position="51"/>
    </location>
</feature>
<evidence type="ECO:0000259" key="9">
    <source>
        <dbReference type="PROSITE" id="PS50850"/>
    </source>
</evidence>
<dbReference type="Proteomes" id="UP000073492">
    <property type="component" value="Unassembled WGS sequence"/>
</dbReference>
<dbReference type="InterPro" id="IPR020846">
    <property type="entry name" value="MFS_dom"/>
</dbReference>
<comment type="subcellular location">
    <subcellularLocation>
        <location evidence="1">Membrane</location>
        <topology evidence="1">Multi-pass membrane protein</topology>
    </subcellularLocation>
</comment>
<evidence type="ECO:0000256" key="2">
    <source>
        <dbReference type="ARBA" id="ARBA00010992"/>
    </source>
</evidence>
<evidence type="ECO:0000256" key="1">
    <source>
        <dbReference type="ARBA" id="ARBA00004141"/>
    </source>
</evidence>
<dbReference type="PROSITE" id="PS50850">
    <property type="entry name" value="MFS"/>
    <property type="match status" value="1"/>
</dbReference>
<feature type="transmembrane region" description="Helical" evidence="8">
    <location>
        <begin position="192"/>
        <end position="212"/>
    </location>
</feature>
<feature type="coiled-coil region" evidence="7">
    <location>
        <begin position="719"/>
        <end position="746"/>
    </location>
</feature>
<accession>A0A139HZM2</accession>
<dbReference type="GO" id="GO:0016020">
    <property type="term" value="C:membrane"/>
    <property type="evidence" value="ECO:0007669"/>
    <property type="project" value="UniProtKB-SubCell"/>
</dbReference>
<feature type="transmembrane region" description="Helical" evidence="8">
    <location>
        <begin position="347"/>
        <end position="370"/>
    </location>
</feature>
<evidence type="ECO:0000256" key="8">
    <source>
        <dbReference type="SAM" id="Phobius"/>
    </source>
</evidence>
<dbReference type="InterPro" id="IPR003663">
    <property type="entry name" value="Sugar/inositol_transpt"/>
</dbReference>
<reference evidence="10 11" key="1">
    <citation type="submission" date="2015-07" db="EMBL/GenBank/DDBJ databases">
        <title>Comparative genomics of the Sigatoka disease complex on banana suggests a link between parallel evolutionary changes in Pseudocercospora fijiensis and Pseudocercospora eumusae and increased virulence on the banana host.</title>
        <authorList>
            <person name="Chang T.-C."/>
            <person name="Salvucci A."/>
            <person name="Crous P.W."/>
            <person name="Stergiopoulos I."/>
        </authorList>
    </citation>
    <scope>NUCLEOTIDE SEQUENCE [LARGE SCALE GENOMIC DNA]</scope>
    <source>
        <strain evidence="10 11">CBS 116634</strain>
    </source>
</reference>
<keyword evidence="4 8" id="KW-0812">Transmembrane</keyword>
<evidence type="ECO:0000256" key="7">
    <source>
        <dbReference type="SAM" id="Coils"/>
    </source>
</evidence>
<dbReference type="OrthoDB" id="6133115at2759"/>
<gene>
    <name evidence="10" type="ORF">AC579_5154</name>
</gene>
<evidence type="ECO:0000313" key="11">
    <source>
        <dbReference type="Proteomes" id="UP000073492"/>
    </source>
</evidence>
<evidence type="ECO:0000313" key="10">
    <source>
        <dbReference type="EMBL" id="KXT07877.1"/>
    </source>
</evidence>
<comment type="caution">
    <text evidence="10">The sequence shown here is derived from an EMBL/GenBank/DDBJ whole genome shotgun (WGS) entry which is preliminary data.</text>
</comment>
<dbReference type="Pfam" id="PF03962">
    <property type="entry name" value="Mnd1"/>
    <property type="match status" value="1"/>
</dbReference>
<keyword evidence="5 8" id="KW-1133">Transmembrane helix</keyword>
<keyword evidence="7" id="KW-0175">Coiled coil</keyword>
<sequence>MDRPTKGTFRLAEREFPEVTWYKDPGLRRSYICLMFVVLTSATNGFDGSMVNGLQSLEVWQEYFDHPHGSLLGLFACIMSVGSLVALPVVPYIADMLGRRWGIIIGCLIMLLGVVLQSISINFRMFIAARFFLGFGVAIAHGASPLLITEIVHPQHRAIFTTIYNTTWYAGSIVAAWATYGTWHLGSNWSWRIPSILQAAPSVLQLLFVWFVPESPRFLISKGKVEQAHQVLANVHANGNAEDEVVLLEMQEIKDTIELEKSLEGNSWMQFIKTKGNRRRLLILLSLGLFSQWSGNGLASYYLNLVLNQIGITDGDTQLVINGCLQIMNFIVAVGQCFVVDRVGRRTLFLISTAGMLCAFIVWTACAAGFAKTGVQAQGNAVIAMIYIYYLFYNMAWSGMLVGYGAEILPYNLRAKGLTLMFLMVDIALFFNQYVNPIALDALEWKYYIVYCAWLAFELLVVYFFYIETRYTPLEEIAKHFDGAEAVVGGAAASEKVRVLTAEETGYDKTPYAVEHKELVHAMSCFRMFQVLDNGFVARWTSVRFDIRLTDLACGSANSGISKLLDRLHFTALRLTFLALATNHPDLTGASLSRSAPKTQCNALKLAQVVTWMQKSRSVFSLKDLEKELPKIAGISGMQVKGEQALDDNKISCEKIGSGNWFFNFPSQAKREADSSLTKVRGDHEQINGIVKDLHHKLAERAAQLEQEETMTAAGVDSREELMHEKVVLEADLQSLRKQLAAYSEDDPAEMQRRETECTQLYHAADRYTDQIVSMEEWLEKKCGKEAVSSSRFQYGEEWDTEEFEMTPLSDPNGP</sequence>
<dbReference type="PANTHER" id="PTHR48022">
    <property type="entry name" value="PLASTIDIC GLUCOSE TRANSPORTER 4"/>
    <property type="match status" value="1"/>
</dbReference>